<gene>
    <name evidence="3" type="ORF">ES288_A10G223200v1</name>
</gene>
<dbReference type="Proteomes" id="UP000323506">
    <property type="component" value="Chromosome A10"/>
</dbReference>
<name>A0A5D2F2S2_GOSDA</name>
<evidence type="ECO:0000256" key="1">
    <source>
        <dbReference type="SAM" id="MobiDB-lite"/>
    </source>
</evidence>
<accession>A0A5D2F2S2</accession>
<feature type="region of interest" description="Disordered" evidence="1">
    <location>
        <begin position="1"/>
        <end position="28"/>
    </location>
</feature>
<protein>
    <submittedName>
        <fullName evidence="3">Uncharacterized protein</fullName>
    </submittedName>
</protein>
<evidence type="ECO:0000313" key="4">
    <source>
        <dbReference type="Proteomes" id="UP000323506"/>
    </source>
</evidence>
<organism evidence="3 4">
    <name type="scientific">Gossypium darwinii</name>
    <name type="common">Darwin's cotton</name>
    <name type="synonym">Gossypium barbadense var. darwinii</name>
    <dbReference type="NCBI Taxonomy" id="34276"/>
    <lineage>
        <taxon>Eukaryota</taxon>
        <taxon>Viridiplantae</taxon>
        <taxon>Streptophyta</taxon>
        <taxon>Embryophyta</taxon>
        <taxon>Tracheophyta</taxon>
        <taxon>Spermatophyta</taxon>
        <taxon>Magnoliopsida</taxon>
        <taxon>eudicotyledons</taxon>
        <taxon>Gunneridae</taxon>
        <taxon>Pentapetalae</taxon>
        <taxon>rosids</taxon>
        <taxon>malvids</taxon>
        <taxon>Malvales</taxon>
        <taxon>Malvaceae</taxon>
        <taxon>Malvoideae</taxon>
        <taxon>Gossypium</taxon>
    </lineage>
</organism>
<keyword evidence="2" id="KW-0472">Membrane</keyword>
<keyword evidence="2" id="KW-0812">Transmembrane</keyword>
<sequence>MKNQEGSPPPSSDPVQMEKNSDDTDSSRFSYKNAPLSLLLLLLLFFGFVCRCARSTKAKTDHFGAKRWQRRLGWSGLGTRRGWCARGTWGKQRGAKKAQKP</sequence>
<dbReference type="AlphaFoldDB" id="A0A5D2F2S2"/>
<feature type="transmembrane region" description="Helical" evidence="2">
    <location>
        <begin position="34"/>
        <end position="53"/>
    </location>
</feature>
<evidence type="ECO:0000313" key="3">
    <source>
        <dbReference type="EMBL" id="TYG99777.1"/>
    </source>
</evidence>
<keyword evidence="2" id="KW-1133">Transmembrane helix</keyword>
<evidence type="ECO:0000256" key="2">
    <source>
        <dbReference type="SAM" id="Phobius"/>
    </source>
</evidence>
<reference evidence="3 4" key="1">
    <citation type="submission" date="2019-06" db="EMBL/GenBank/DDBJ databases">
        <title>WGS assembly of Gossypium darwinii.</title>
        <authorList>
            <person name="Chen Z.J."/>
            <person name="Sreedasyam A."/>
            <person name="Ando A."/>
            <person name="Song Q."/>
            <person name="De L."/>
            <person name="Hulse-Kemp A."/>
            <person name="Ding M."/>
            <person name="Ye W."/>
            <person name="Kirkbride R."/>
            <person name="Jenkins J."/>
            <person name="Plott C."/>
            <person name="Lovell J."/>
            <person name="Lin Y.-M."/>
            <person name="Vaughn R."/>
            <person name="Liu B."/>
            <person name="Li W."/>
            <person name="Simpson S."/>
            <person name="Scheffler B."/>
            <person name="Saski C."/>
            <person name="Grover C."/>
            <person name="Hu G."/>
            <person name="Conover J."/>
            <person name="Carlson J."/>
            <person name="Shu S."/>
            <person name="Boston L."/>
            <person name="Williams M."/>
            <person name="Peterson D."/>
            <person name="Mcgee K."/>
            <person name="Jones D."/>
            <person name="Wendel J."/>
            <person name="Stelly D."/>
            <person name="Grimwood J."/>
            <person name="Schmutz J."/>
        </authorList>
    </citation>
    <scope>NUCLEOTIDE SEQUENCE [LARGE SCALE GENOMIC DNA]</scope>
    <source>
        <strain evidence="3">1808015.09</strain>
    </source>
</reference>
<keyword evidence="4" id="KW-1185">Reference proteome</keyword>
<proteinExistence type="predicted"/>
<dbReference type="EMBL" id="CM017697">
    <property type="protein sequence ID" value="TYG99777.1"/>
    <property type="molecule type" value="Genomic_DNA"/>
</dbReference>